<dbReference type="AlphaFoldDB" id="A0A8S3ZVH1"/>
<feature type="region of interest" description="Disordered" evidence="1">
    <location>
        <begin position="251"/>
        <end position="291"/>
    </location>
</feature>
<comment type="caution">
    <text evidence="2">The sequence shown here is derived from an EMBL/GenBank/DDBJ whole genome shotgun (WGS) entry which is preliminary data.</text>
</comment>
<accession>A0A8S3ZVH1</accession>
<sequence length="291" mass="32585">MYQPFAMSSESSLSKSSVDHALSEEPLVVYGRSQSEKKMSVFNFNFTSLVDDHVMKQRRPTRGYNAVQEPLLEIMDRKSAKRLVYKPRKAGDAPSETTLASTIVTLNAQKPTGAGGQCTRHWIPQHSVQLPEQAKIDAVLKGKDETQVTDHKFFFEPLQLLRKDKDMVKIQDDASNKDTQTAPVITTPGNRQMVTLHTVCAPKTGAIKLTGLAYELDYPVVYDDRKKGPAPQKLFGFTKYSLVPQACPNDSEVLQNSEKDAGSSRNVDWSNPRRTILDRSQRVVKQTSGRE</sequence>
<reference evidence="2" key="1">
    <citation type="submission" date="2021-04" db="EMBL/GenBank/DDBJ databases">
        <authorList>
            <consortium name="Molecular Ecology Group"/>
        </authorList>
    </citation>
    <scope>NUCLEOTIDE SEQUENCE</scope>
</reference>
<name>A0A8S3ZVH1_9EUPU</name>
<evidence type="ECO:0000313" key="3">
    <source>
        <dbReference type="Proteomes" id="UP000678393"/>
    </source>
</evidence>
<keyword evidence="3" id="KW-1185">Reference proteome</keyword>
<dbReference type="EMBL" id="CAJHNH020004979">
    <property type="protein sequence ID" value="CAG5131950.1"/>
    <property type="molecule type" value="Genomic_DNA"/>
</dbReference>
<protein>
    <submittedName>
        <fullName evidence="2">Uncharacterized protein</fullName>
    </submittedName>
</protein>
<feature type="non-terminal residue" evidence="2">
    <location>
        <position position="1"/>
    </location>
</feature>
<feature type="compositionally biased region" description="Polar residues" evidence="1">
    <location>
        <begin position="263"/>
        <end position="273"/>
    </location>
</feature>
<evidence type="ECO:0000256" key="1">
    <source>
        <dbReference type="SAM" id="MobiDB-lite"/>
    </source>
</evidence>
<evidence type="ECO:0000313" key="2">
    <source>
        <dbReference type="EMBL" id="CAG5131950.1"/>
    </source>
</evidence>
<proteinExistence type="predicted"/>
<gene>
    <name evidence="2" type="ORF">CUNI_LOCUS17508</name>
</gene>
<dbReference type="Proteomes" id="UP000678393">
    <property type="component" value="Unassembled WGS sequence"/>
</dbReference>
<organism evidence="2 3">
    <name type="scientific">Candidula unifasciata</name>
    <dbReference type="NCBI Taxonomy" id="100452"/>
    <lineage>
        <taxon>Eukaryota</taxon>
        <taxon>Metazoa</taxon>
        <taxon>Spiralia</taxon>
        <taxon>Lophotrochozoa</taxon>
        <taxon>Mollusca</taxon>
        <taxon>Gastropoda</taxon>
        <taxon>Heterobranchia</taxon>
        <taxon>Euthyneura</taxon>
        <taxon>Panpulmonata</taxon>
        <taxon>Eupulmonata</taxon>
        <taxon>Stylommatophora</taxon>
        <taxon>Helicina</taxon>
        <taxon>Helicoidea</taxon>
        <taxon>Geomitridae</taxon>
        <taxon>Candidula</taxon>
    </lineage>
</organism>